<accession>A0ABP9Z1Z5</accession>
<reference evidence="1 2" key="1">
    <citation type="submission" date="2024-04" db="EMBL/GenBank/DDBJ databases">
        <title>genome sequences of Mucor flavus KT1a and Helicostylum pulchrum KT1b strains isolated from the surface of a dry-aged beef.</title>
        <authorList>
            <person name="Toyotome T."/>
            <person name="Hosono M."/>
            <person name="Torimaru M."/>
            <person name="Fukuda K."/>
            <person name="Mikami N."/>
        </authorList>
    </citation>
    <scope>NUCLEOTIDE SEQUENCE [LARGE SCALE GENOMIC DNA]</scope>
    <source>
        <strain evidence="1 2">KT1a</strain>
    </source>
</reference>
<evidence type="ECO:0000313" key="2">
    <source>
        <dbReference type="Proteomes" id="UP001473302"/>
    </source>
</evidence>
<dbReference type="Proteomes" id="UP001473302">
    <property type="component" value="Unassembled WGS sequence"/>
</dbReference>
<proteinExistence type="predicted"/>
<gene>
    <name evidence="1" type="ORF">MFLAVUS_006595</name>
</gene>
<sequence length="238" mass="26939">MTFEKDFISVGQEIGTSNDAEKAIKKKTVSVSLPDSTLGQYKNWRTVLAEQKSLEENLKLRKIPPLGDDTVSAYLARNSVFYLANVIINANMSDEDYIALKGLLSPVAELEQSYRDIIIFPLLKTCINMVNNDRLLFISGEVPLGTLLFCLATIAQSYKCVSLETLSSLELYFAQTKGQSIQLRYLKHLRDNTYAIVRESKVTFLDEKDTVLTCPQFTGLLKESNFCWKKIIRFIIGQ</sequence>
<comment type="caution">
    <text evidence="1">The sequence shown here is derived from an EMBL/GenBank/DDBJ whole genome shotgun (WGS) entry which is preliminary data.</text>
</comment>
<dbReference type="EMBL" id="BAABUK010000015">
    <property type="protein sequence ID" value="GAA5813126.1"/>
    <property type="molecule type" value="Genomic_DNA"/>
</dbReference>
<organism evidence="1 2">
    <name type="scientific">Mucor flavus</name>
    <dbReference type="NCBI Taxonomy" id="439312"/>
    <lineage>
        <taxon>Eukaryota</taxon>
        <taxon>Fungi</taxon>
        <taxon>Fungi incertae sedis</taxon>
        <taxon>Mucoromycota</taxon>
        <taxon>Mucoromycotina</taxon>
        <taxon>Mucoromycetes</taxon>
        <taxon>Mucorales</taxon>
        <taxon>Mucorineae</taxon>
        <taxon>Mucoraceae</taxon>
        <taxon>Mucor</taxon>
    </lineage>
</organism>
<name>A0ABP9Z1Z5_9FUNG</name>
<evidence type="ECO:0000313" key="1">
    <source>
        <dbReference type="EMBL" id="GAA5813126.1"/>
    </source>
</evidence>
<keyword evidence="2" id="KW-1185">Reference proteome</keyword>
<protein>
    <submittedName>
        <fullName evidence="1">Uncharacterized protein</fullName>
    </submittedName>
</protein>